<proteinExistence type="predicted"/>
<dbReference type="AlphaFoldDB" id="A0A3M7P3M5"/>
<keyword evidence="1" id="KW-0812">Transmembrane</keyword>
<organism evidence="2 3">
    <name type="scientific">Brachionus plicatilis</name>
    <name type="common">Marine rotifer</name>
    <name type="synonym">Brachionus muelleri</name>
    <dbReference type="NCBI Taxonomy" id="10195"/>
    <lineage>
        <taxon>Eukaryota</taxon>
        <taxon>Metazoa</taxon>
        <taxon>Spiralia</taxon>
        <taxon>Gnathifera</taxon>
        <taxon>Rotifera</taxon>
        <taxon>Eurotatoria</taxon>
        <taxon>Monogononta</taxon>
        <taxon>Pseudotrocha</taxon>
        <taxon>Ploima</taxon>
        <taxon>Brachionidae</taxon>
        <taxon>Brachionus</taxon>
    </lineage>
</organism>
<name>A0A3M7P3M5_BRAPC</name>
<sequence length="79" mass="9304">MVSFKKTTYQRGSKQNMTNFVLFTFTLCHLIFINILLHVKKLPSFYQKQDCLIFLSGVKLLPFSTVKRSNILFRISKNK</sequence>
<evidence type="ECO:0000313" key="3">
    <source>
        <dbReference type="Proteomes" id="UP000276133"/>
    </source>
</evidence>
<dbReference type="EMBL" id="REGN01013639">
    <property type="protein sequence ID" value="RMZ93665.1"/>
    <property type="molecule type" value="Genomic_DNA"/>
</dbReference>
<protein>
    <submittedName>
        <fullName evidence="2">Uncharacterized protein</fullName>
    </submittedName>
</protein>
<keyword evidence="3" id="KW-1185">Reference proteome</keyword>
<comment type="caution">
    <text evidence="2">The sequence shown here is derived from an EMBL/GenBank/DDBJ whole genome shotgun (WGS) entry which is preliminary data.</text>
</comment>
<evidence type="ECO:0000256" key="1">
    <source>
        <dbReference type="SAM" id="Phobius"/>
    </source>
</evidence>
<keyword evidence="1" id="KW-0472">Membrane</keyword>
<feature type="transmembrane region" description="Helical" evidence="1">
    <location>
        <begin position="20"/>
        <end position="39"/>
    </location>
</feature>
<reference evidence="2 3" key="1">
    <citation type="journal article" date="2018" name="Sci. Rep.">
        <title>Genomic signatures of local adaptation to the degree of environmental predictability in rotifers.</title>
        <authorList>
            <person name="Franch-Gras L."/>
            <person name="Hahn C."/>
            <person name="Garcia-Roger E.M."/>
            <person name="Carmona M.J."/>
            <person name="Serra M."/>
            <person name="Gomez A."/>
        </authorList>
    </citation>
    <scope>NUCLEOTIDE SEQUENCE [LARGE SCALE GENOMIC DNA]</scope>
    <source>
        <strain evidence="2">HYR1</strain>
    </source>
</reference>
<dbReference type="Proteomes" id="UP000276133">
    <property type="component" value="Unassembled WGS sequence"/>
</dbReference>
<accession>A0A3M7P3M5</accession>
<keyword evidence="1" id="KW-1133">Transmembrane helix</keyword>
<evidence type="ECO:0000313" key="2">
    <source>
        <dbReference type="EMBL" id="RMZ93665.1"/>
    </source>
</evidence>
<gene>
    <name evidence="2" type="ORF">BpHYR1_030537</name>
</gene>